<dbReference type="GeneID" id="117669915"/>
<dbReference type="PANTHER" id="PTHR16057">
    <property type="entry name" value="WINS1, 2 PROTEIN"/>
    <property type="match status" value="1"/>
</dbReference>
<evidence type="ECO:0000313" key="3">
    <source>
        <dbReference type="Proteomes" id="UP001652622"/>
    </source>
</evidence>
<dbReference type="InterPro" id="IPR032794">
    <property type="entry name" value="LINES_N"/>
</dbReference>
<dbReference type="OMA" id="FYRIVKC"/>
<feature type="domain" description="Protein Lines N-terminal" evidence="1">
    <location>
        <begin position="189"/>
        <end position="543"/>
    </location>
</feature>
<dbReference type="RefSeq" id="XP_034280597.1">
    <property type="nucleotide sequence ID" value="XM_034424706.2"/>
</dbReference>
<dbReference type="InParanoid" id="A0A6P9CB85"/>
<accession>A0A6P9CB85</accession>
<dbReference type="Pfam" id="PF14695">
    <property type="entry name" value="LINES_C"/>
    <property type="match status" value="1"/>
</dbReference>
<reference evidence="4" key="1">
    <citation type="submission" date="2025-08" db="UniProtKB">
        <authorList>
            <consortium name="RefSeq"/>
        </authorList>
    </citation>
    <scope>IDENTIFICATION</scope>
    <source>
        <tissue evidence="4">Blood</tissue>
    </source>
</reference>
<evidence type="ECO:0000259" key="1">
    <source>
        <dbReference type="Pfam" id="PF14694"/>
    </source>
</evidence>
<evidence type="ECO:0000313" key="4">
    <source>
        <dbReference type="RefSeq" id="XP_034280597.1"/>
    </source>
</evidence>
<dbReference type="PANTHER" id="PTHR16057:SF1">
    <property type="entry name" value="PROTEIN LINES HOMOLOG 1"/>
    <property type="match status" value="1"/>
</dbReference>
<proteinExistence type="predicted"/>
<feature type="domain" description="Protein Lines C-terminal" evidence="2">
    <location>
        <begin position="714"/>
        <end position="747"/>
    </location>
</feature>
<dbReference type="InterPro" id="IPR029415">
    <property type="entry name" value="Lines_C"/>
</dbReference>
<protein>
    <submittedName>
        <fullName evidence="4">Protein Lines homolog 1</fullName>
    </submittedName>
</protein>
<sequence>METYFHFLQKTYNDIIAGALLSQDSYNCAALLNPLAFSSAKNCELCACHFFRKLDAQISSSLDPINNEHDISKNFSHLKCHAREIILLQLTLIDMMLAKLHLQEVATEIKQKYVEILRILQESNIVSELIHLLRSSDKQLSHMASKSLASLVHFQLREENSLNSAWLAFCLETLSGFPSNSWIAECLWTLTNIIKEILNDDNTCKEGDLKKLLTPLDNMLENFYSSILSYYSSAHNVPLSATSTNDMNSFLDLFELLVASRIQVPLNLGCQRVLFLNSYDIGCLATSPVPGFIKKKSIALLKNCILHKAGEDLIKTKALPSSPRDPHFDNDRLALADTVLHFVNSDWLGRLCVSGNTRHFDGSTIEPQAQAKGNFDVVIFRSLSLLLLKALETKIQDFAYKTESQVHLESVMGLLLTVLKSHLKPPASICLLEHPCMWISLFIEQDDEMVEAVKSLLAIYLNSKRFRHDVNFTLCHSDERTQDNRTHQNGYNPHCLFLCLLGSIAFDATVLLDFLISSETCFLEYFVQYLKLLVEDWHHFVQVSQCFKFTVGKDLRIWGENLSCHQEKVPNSDLTGQITAYDTRPCTEALLPSSLNLSTLRPGDSHAMQPNHFDFVTASSDPHLSGAFQKLVDYDSSEDSDVECVREERLTDPEQEALNYRACPNKAVLDEKAKTSKQEGLLFIEQDLNISSDSSSKLSPPEFKLADETFQKATACFQQLQKSISRLHAKGLFPYNPNALLKLLNQVHIISDDHRAVSD</sequence>
<dbReference type="OrthoDB" id="8251209at2759"/>
<dbReference type="AlphaFoldDB" id="A0A6P9CB85"/>
<evidence type="ECO:0000259" key="2">
    <source>
        <dbReference type="Pfam" id="PF14695"/>
    </source>
</evidence>
<dbReference type="KEGG" id="pgut:117669915"/>
<organism evidence="3 4">
    <name type="scientific">Pantherophis guttatus</name>
    <name type="common">Corn snake</name>
    <name type="synonym">Elaphe guttata</name>
    <dbReference type="NCBI Taxonomy" id="94885"/>
    <lineage>
        <taxon>Eukaryota</taxon>
        <taxon>Metazoa</taxon>
        <taxon>Chordata</taxon>
        <taxon>Craniata</taxon>
        <taxon>Vertebrata</taxon>
        <taxon>Euteleostomi</taxon>
        <taxon>Lepidosauria</taxon>
        <taxon>Squamata</taxon>
        <taxon>Bifurcata</taxon>
        <taxon>Unidentata</taxon>
        <taxon>Episquamata</taxon>
        <taxon>Toxicofera</taxon>
        <taxon>Serpentes</taxon>
        <taxon>Colubroidea</taxon>
        <taxon>Colubridae</taxon>
        <taxon>Colubrinae</taxon>
        <taxon>Pantherophis</taxon>
    </lineage>
</organism>
<dbReference type="Pfam" id="PF14694">
    <property type="entry name" value="LINES_N"/>
    <property type="match status" value="1"/>
</dbReference>
<dbReference type="InterPro" id="IPR024875">
    <property type="entry name" value="Protein_Lines"/>
</dbReference>
<dbReference type="CTD" id="55180"/>
<gene>
    <name evidence="4" type="primary">LINS1</name>
</gene>
<keyword evidence="3" id="KW-1185">Reference proteome</keyword>
<dbReference type="Proteomes" id="UP001652622">
    <property type="component" value="Unplaced"/>
</dbReference>
<name>A0A6P9CB85_PANGU</name>